<protein>
    <submittedName>
        <fullName evidence="6">ABC transporter ATP-binding protein</fullName>
    </submittedName>
</protein>
<dbReference type="PROSITE" id="PS00211">
    <property type="entry name" value="ABC_TRANSPORTER_1"/>
    <property type="match status" value="1"/>
</dbReference>
<dbReference type="GO" id="GO:0016887">
    <property type="term" value="F:ATP hydrolysis activity"/>
    <property type="evidence" value="ECO:0007669"/>
    <property type="project" value="InterPro"/>
</dbReference>
<dbReference type="InterPro" id="IPR017871">
    <property type="entry name" value="ABC_transporter-like_CS"/>
</dbReference>
<dbReference type="AlphaFoldDB" id="A0A537J551"/>
<proteinExistence type="inferred from homology"/>
<evidence type="ECO:0000259" key="5">
    <source>
        <dbReference type="PROSITE" id="PS50893"/>
    </source>
</evidence>
<dbReference type="PANTHER" id="PTHR42711">
    <property type="entry name" value="ABC TRANSPORTER ATP-BINDING PROTEIN"/>
    <property type="match status" value="1"/>
</dbReference>
<evidence type="ECO:0000256" key="1">
    <source>
        <dbReference type="ARBA" id="ARBA00005417"/>
    </source>
</evidence>
<comment type="caution">
    <text evidence="6">The sequence shown here is derived from an EMBL/GenBank/DDBJ whole genome shotgun (WGS) entry which is preliminary data.</text>
</comment>
<dbReference type="InterPro" id="IPR027417">
    <property type="entry name" value="P-loop_NTPase"/>
</dbReference>
<dbReference type="SUPFAM" id="SSF52540">
    <property type="entry name" value="P-loop containing nucleoside triphosphate hydrolases"/>
    <property type="match status" value="1"/>
</dbReference>
<dbReference type="InterPro" id="IPR003439">
    <property type="entry name" value="ABC_transporter-like_ATP-bd"/>
</dbReference>
<evidence type="ECO:0000313" key="7">
    <source>
        <dbReference type="Proteomes" id="UP000320048"/>
    </source>
</evidence>
<dbReference type="EMBL" id="VBAO01000350">
    <property type="protein sequence ID" value="TMI78691.1"/>
    <property type="molecule type" value="Genomic_DNA"/>
</dbReference>
<dbReference type="CDD" id="cd03230">
    <property type="entry name" value="ABC_DR_subfamily_A"/>
    <property type="match status" value="1"/>
</dbReference>
<dbReference type="Pfam" id="PF00005">
    <property type="entry name" value="ABC_tran"/>
    <property type="match status" value="1"/>
</dbReference>
<evidence type="ECO:0000313" key="6">
    <source>
        <dbReference type="EMBL" id="TMI78691.1"/>
    </source>
</evidence>
<dbReference type="PANTHER" id="PTHR42711:SF5">
    <property type="entry name" value="ABC TRANSPORTER ATP-BINDING PROTEIN NATA"/>
    <property type="match status" value="1"/>
</dbReference>
<reference evidence="6 7" key="1">
    <citation type="journal article" date="2019" name="Nat. Microbiol.">
        <title>Mediterranean grassland soil C-N compound turnover is dependent on rainfall and depth, and is mediated by genomically divergent microorganisms.</title>
        <authorList>
            <person name="Diamond S."/>
            <person name="Andeer P.F."/>
            <person name="Li Z."/>
            <person name="Crits-Christoph A."/>
            <person name="Burstein D."/>
            <person name="Anantharaman K."/>
            <person name="Lane K.R."/>
            <person name="Thomas B.C."/>
            <person name="Pan C."/>
            <person name="Northen T.R."/>
            <person name="Banfield J.F."/>
        </authorList>
    </citation>
    <scope>NUCLEOTIDE SEQUENCE [LARGE SCALE GENOMIC DNA]</scope>
    <source>
        <strain evidence="6">NP_7</strain>
    </source>
</reference>
<keyword evidence="3" id="KW-0547">Nucleotide-binding</keyword>
<keyword evidence="4 6" id="KW-0067">ATP-binding</keyword>
<gene>
    <name evidence="6" type="ORF">E6H04_11955</name>
</gene>
<keyword evidence="2" id="KW-0813">Transport</keyword>
<evidence type="ECO:0000256" key="3">
    <source>
        <dbReference type="ARBA" id="ARBA00022741"/>
    </source>
</evidence>
<comment type="similarity">
    <text evidence="1">Belongs to the ABC transporter superfamily.</text>
</comment>
<accession>A0A537J551</accession>
<feature type="domain" description="ABC transporter" evidence="5">
    <location>
        <begin position="2"/>
        <end position="231"/>
    </location>
</feature>
<evidence type="ECO:0000256" key="2">
    <source>
        <dbReference type="ARBA" id="ARBA00022448"/>
    </source>
</evidence>
<evidence type="ECO:0000256" key="4">
    <source>
        <dbReference type="ARBA" id="ARBA00022840"/>
    </source>
</evidence>
<dbReference type="GO" id="GO:0005524">
    <property type="term" value="F:ATP binding"/>
    <property type="evidence" value="ECO:0007669"/>
    <property type="project" value="UniProtKB-KW"/>
</dbReference>
<dbReference type="InterPro" id="IPR050763">
    <property type="entry name" value="ABC_transporter_ATP-binding"/>
</dbReference>
<dbReference type="InterPro" id="IPR003593">
    <property type="entry name" value="AAA+_ATPase"/>
</dbReference>
<name>A0A537J551_9BACT</name>
<dbReference type="PROSITE" id="PS50893">
    <property type="entry name" value="ABC_TRANSPORTER_2"/>
    <property type="match status" value="1"/>
</dbReference>
<dbReference type="Gene3D" id="3.40.50.300">
    <property type="entry name" value="P-loop containing nucleotide triphosphate hydrolases"/>
    <property type="match status" value="1"/>
</dbReference>
<dbReference type="SMART" id="SM00382">
    <property type="entry name" value="AAA"/>
    <property type="match status" value="1"/>
</dbReference>
<sequence>MLEVRHLVKDFGRFRAVDDISFVVPKGKIVGLLGPNGAGKTTTIHMLLGITTPTAGRITYFGREFVAHRQECLQRINYASSFNTLQGRISVWENLLVFARLYGLTNPGPRIRELAAYFEIIDLLPKRYWDLSAGQKTRVNLIKALLNEPELILMDEPTASLDPDIADKTLSLIEEARRALGVSILYTSHRMDEVNRICDEVIFLDRGRIVAHDTPLGLTKRIDAAQLKLTFDGERRVVEAFLVERGQRHGFPQPHVVSIDTTAAQIPALIFGLSERGVWITDIEVKKPTLEDVFLRIARGTDDVG</sequence>
<organism evidence="6 7">
    <name type="scientific">Candidatus Segetimicrobium genomatis</name>
    <dbReference type="NCBI Taxonomy" id="2569760"/>
    <lineage>
        <taxon>Bacteria</taxon>
        <taxon>Bacillati</taxon>
        <taxon>Candidatus Sysuimicrobiota</taxon>
        <taxon>Candidatus Sysuimicrobiia</taxon>
        <taxon>Candidatus Sysuimicrobiales</taxon>
        <taxon>Candidatus Segetimicrobiaceae</taxon>
        <taxon>Candidatus Segetimicrobium</taxon>
    </lineage>
</organism>
<dbReference type="Proteomes" id="UP000320048">
    <property type="component" value="Unassembled WGS sequence"/>
</dbReference>